<evidence type="ECO:0000313" key="4">
    <source>
        <dbReference type="EMBL" id="KMS97098.1"/>
    </source>
</evidence>
<feature type="chain" id="PRO_5005294281" evidence="3">
    <location>
        <begin position="20"/>
        <end position="393"/>
    </location>
</feature>
<dbReference type="OrthoDB" id="1829451at2759"/>
<dbReference type="OMA" id="RSSQWIE"/>
<name>A0A0J8BAU8_BETVV</name>
<keyword evidence="3" id="KW-0732">Signal</keyword>
<evidence type="ECO:0000256" key="3">
    <source>
        <dbReference type="SAM" id="SignalP"/>
    </source>
</evidence>
<keyword evidence="5" id="KW-1185">Reference proteome</keyword>
<feature type="coiled-coil region" evidence="1">
    <location>
        <begin position="275"/>
        <end position="340"/>
    </location>
</feature>
<organism evidence="4 5">
    <name type="scientific">Beta vulgaris subsp. vulgaris</name>
    <name type="common">Beet</name>
    <dbReference type="NCBI Taxonomy" id="3555"/>
    <lineage>
        <taxon>Eukaryota</taxon>
        <taxon>Viridiplantae</taxon>
        <taxon>Streptophyta</taxon>
        <taxon>Embryophyta</taxon>
        <taxon>Tracheophyta</taxon>
        <taxon>Spermatophyta</taxon>
        <taxon>Magnoliopsida</taxon>
        <taxon>eudicotyledons</taxon>
        <taxon>Gunneridae</taxon>
        <taxon>Pentapetalae</taxon>
        <taxon>Caryophyllales</taxon>
        <taxon>Chenopodiaceae</taxon>
        <taxon>Betoideae</taxon>
        <taxon>Beta</taxon>
    </lineage>
</organism>
<dbReference type="AlphaFoldDB" id="A0A0J8BAU8"/>
<keyword evidence="1" id="KW-0175">Coiled coil</keyword>
<feature type="region of interest" description="Disordered" evidence="2">
    <location>
        <begin position="66"/>
        <end position="94"/>
    </location>
</feature>
<feature type="signal peptide" evidence="3">
    <location>
        <begin position="1"/>
        <end position="19"/>
    </location>
</feature>
<protein>
    <submittedName>
        <fullName evidence="4">Uncharacterized protein</fullName>
    </submittedName>
</protein>
<evidence type="ECO:0000256" key="2">
    <source>
        <dbReference type="SAM" id="MobiDB-lite"/>
    </source>
</evidence>
<dbReference type="EMBL" id="KQ090341">
    <property type="protein sequence ID" value="KMS97098.1"/>
    <property type="molecule type" value="Genomic_DNA"/>
</dbReference>
<dbReference type="Gramene" id="KMS97098">
    <property type="protein sequence ID" value="KMS97098"/>
    <property type="gene ID" value="BVRB_7g178800"/>
</dbReference>
<evidence type="ECO:0000256" key="1">
    <source>
        <dbReference type="SAM" id="Coils"/>
    </source>
</evidence>
<accession>A0A0J8BAU8</accession>
<gene>
    <name evidence="4" type="ORF">BVRB_7g178800</name>
</gene>
<dbReference type="Proteomes" id="UP000035740">
    <property type="component" value="Unassembled WGS sequence"/>
</dbReference>
<evidence type="ECO:0000313" key="5">
    <source>
        <dbReference type="Proteomes" id="UP000035740"/>
    </source>
</evidence>
<sequence length="393" mass="43145">MSLCLLFFCARLILKVCVTWQLDIEELGLDENLKPMSKALEEPIFDYDTIHSLTGGPRGADCNVGRSGRTTGRVARRAGRTQGCAPGRGDQTPSRSAVQFLVNRGGGNANRKRPREPEAEGPQKVKLIGMARGSGSSMRKRIYNKILSAPSFLSDLSPKIYSRVREWIETKEVPLCAAIKAGFSHPQTTPGQLYRSNWNVREDESLYADILANGGTLGYRLLKGLQLPIDCPANKLVVPAAQLAHDLAVANNSVVELITQYVEYQRVAESYDIVARDLQAACDAAVAQANQLQTDLKVEKAAKSEADKELADLRLKAKQLEEVEKKKEEVELALKAAKDETVVAVENAKADAGRLALVEFKRSEEFVGLLGERYDGGWVGGCEAMRLPFPLIF</sequence>
<reference evidence="4 5" key="1">
    <citation type="journal article" date="2014" name="Nature">
        <title>The genome of the recently domesticated crop plant sugar beet (Beta vulgaris).</title>
        <authorList>
            <person name="Dohm J.C."/>
            <person name="Minoche A.E."/>
            <person name="Holtgrawe D."/>
            <person name="Capella-Gutierrez S."/>
            <person name="Zakrzewski F."/>
            <person name="Tafer H."/>
            <person name="Rupp O."/>
            <person name="Sorensen T.R."/>
            <person name="Stracke R."/>
            <person name="Reinhardt R."/>
            <person name="Goesmann A."/>
            <person name="Kraft T."/>
            <person name="Schulz B."/>
            <person name="Stadler P.F."/>
            <person name="Schmidt T."/>
            <person name="Gabaldon T."/>
            <person name="Lehrach H."/>
            <person name="Weisshaar B."/>
            <person name="Himmelbauer H."/>
        </authorList>
    </citation>
    <scope>NUCLEOTIDE SEQUENCE [LARGE SCALE GENOMIC DNA]</scope>
    <source>
        <tissue evidence="4">Taproot</tissue>
    </source>
</reference>
<proteinExistence type="predicted"/>